<evidence type="ECO:0000313" key="12">
    <source>
        <dbReference type="EMBL" id="GLR16506.1"/>
    </source>
</evidence>
<dbReference type="InterPro" id="IPR019987">
    <property type="entry name" value="GTP-bd_ribosome_bio_YsxC"/>
</dbReference>
<gene>
    <name evidence="10 12" type="primary">engB</name>
    <name evidence="12" type="ORF">GCM10007940_11210</name>
</gene>
<evidence type="ECO:0000256" key="4">
    <source>
        <dbReference type="ARBA" id="ARBA00022723"/>
    </source>
</evidence>
<dbReference type="Proteomes" id="UP001156666">
    <property type="component" value="Unassembled WGS sequence"/>
</dbReference>
<dbReference type="NCBIfam" id="TIGR03598">
    <property type="entry name" value="GTPase_YsxC"/>
    <property type="match status" value="1"/>
</dbReference>
<dbReference type="FunFam" id="3.40.50.300:FF:000098">
    <property type="entry name" value="Probable GTP-binding protein EngB"/>
    <property type="match status" value="1"/>
</dbReference>
<evidence type="ECO:0000256" key="5">
    <source>
        <dbReference type="ARBA" id="ARBA00022741"/>
    </source>
</evidence>
<comment type="cofactor">
    <cofactor evidence="1">
        <name>Mg(2+)</name>
        <dbReference type="ChEBI" id="CHEBI:18420"/>
    </cofactor>
</comment>
<evidence type="ECO:0000256" key="8">
    <source>
        <dbReference type="ARBA" id="ARBA00023210"/>
    </source>
</evidence>
<keyword evidence="13" id="KW-1185">Reference proteome</keyword>
<dbReference type="InterPro" id="IPR005225">
    <property type="entry name" value="Small_GTP-bd"/>
</dbReference>
<reference evidence="12" key="2">
    <citation type="submission" date="2023-01" db="EMBL/GenBank/DDBJ databases">
        <title>Draft genome sequence of Portibacter lacus strain NBRC 108769.</title>
        <authorList>
            <person name="Sun Q."/>
            <person name="Mori K."/>
        </authorList>
    </citation>
    <scope>NUCLEOTIDE SEQUENCE</scope>
    <source>
        <strain evidence="12">NBRC 108769</strain>
    </source>
</reference>
<dbReference type="AlphaFoldDB" id="A0AA37SPM7"/>
<protein>
    <recommendedName>
        <fullName evidence="10">Probable GTP-binding protein EngB</fullName>
    </recommendedName>
</protein>
<comment type="function">
    <text evidence="10">Necessary for normal cell division and for the maintenance of normal septation.</text>
</comment>
<proteinExistence type="inferred from homology"/>
<keyword evidence="4" id="KW-0479">Metal-binding</keyword>
<evidence type="ECO:0000256" key="2">
    <source>
        <dbReference type="ARBA" id="ARBA00009638"/>
    </source>
</evidence>
<name>A0AA37SPM7_9BACT</name>
<dbReference type="Pfam" id="PF01926">
    <property type="entry name" value="MMR_HSR1"/>
    <property type="match status" value="1"/>
</dbReference>
<dbReference type="PANTHER" id="PTHR11649:SF13">
    <property type="entry name" value="ENGB-TYPE G DOMAIN-CONTAINING PROTEIN"/>
    <property type="match status" value="1"/>
</dbReference>
<organism evidence="12 13">
    <name type="scientific">Portibacter lacus</name>
    <dbReference type="NCBI Taxonomy" id="1099794"/>
    <lineage>
        <taxon>Bacteria</taxon>
        <taxon>Pseudomonadati</taxon>
        <taxon>Bacteroidota</taxon>
        <taxon>Saprospiria</taxon>
        <taxon>Saprospirales</taxon>
        <taxon>Haliscomenobacteraceae</taxon>
        <taxon>Portibacter</taxon>
    </lineage>
</organism>
<evidence type="ECO:0000256" key="3">
    <source>
        <dbReference type="ARBA" id="ARBA00022618"/>
    </source>
</evidence>
<dbReference type="SUPFAM" id="SSF52540">
    <property type="entry name" value="P-loop containing nucleoside triphosphate hydrolases"/>
    <property type="match status" value="1"/>
</dbReference>
<evidence type="ECO:0000259" key="11">
    <source>
        <dbReference type="PROSITE" id="PS51706"/>
    </source>
</evidence>
<dbReference type="Gene3D" id="3.40.50.300">
    <property type="entry name" value="P-loop containing nucleotide triphosphate hydrolases"/>
    <property type="match status" value="1"/>
</dbReference>
<dbReference type="HAMAP" id="MF_00321">
    <property type="entry name" value="GTPase_EngB"/>
    <property type="match status" value="1"/>
</dbReference>
<comment type="caution">
    <text evidence="12">The sequence shown here is derived from an EMBL/GenBank/DDBJ whole genome shotgun (WGS) entry which is preliminary data.</text>
</comment>
<keyword evidence="6" id="KW-0460">Magnesium</keyword>
<dbReference type="PROSITE" id="PS51706">
    <property type="entry name" value="G_ENGB"/>
    <property type="match status" value="1"/>
</dbReference>
<dbReference type="GO" id="GO:0046872">
    <property type="term" value="F:metal ion binding"/>
    <property type="evidence" value="ECO:0007669"/>
    <property type="project" value="UniProtKB-KW"/>
</dbReference>
<dbReference type="InterPro" id="IPR027417">
    <property type="entry name" value="P-loop_NTPase"/>
</dbReference>
<keyword evidence="5 10" id="KW-0547">Nucleotide-binding</keyword>
<accession>A0AA37SPM7</accession>
<evidence type="ECO:0000256" key="6">
    <source>
        <dbReference type="ARBA" id="ARBA00022842"/>
    </source>
</evidence>
<dbReference type="NCBIfam" id="TIGR00231">
    <property type="entry name" value="small_GTP"/>
    <property type="match status" value="1"/>
</dbReference>
<evidence type="ECO:0000313" key="13">
    <source>
        <dbReference type="Proteomes" id="UP001156666"/>
    </source>
</evidence>
<dbReference type="EMBL" id="BSOH01000005">
    <property type="protein sequence ID" value="GLR16506.1"/>
    <property type="molecule type" value="Genomic_DNA"/>
</dbReference>
<dbReference type="GO" id="GO:0005525">
    <property type="term" value="F:GTP binding"/>
    <property type="evidence" value="ECO:0007669"/>
    <property type="project" value="UniProtKB-UniRule"/>
</dbReference>
<dbReference type="GO" id="GO:0000917">
    <property type="term" value="P:division septum assembly"/>
    <property type="evidence" value="ECO:0007669"/>
    <property type="project" value="UniProtKB-KW"/>
</dbReference>
<dbReference type="InterPro" id="IPR006073">
    <property type="entry name" value="GTP-bd"/>
</dbReference>
<feature type="domain" description="EngB-type G" evidence="11">
    <location>
        <begin position="22"/>
        <end position="197"/>
    </location>
</feature>
<comment type="similarity">
    <text evidence="2 10">Belongs to the TRAFAC class TrmE-Era-EngA-EngB-Septin-like GTPase superfamily. EngB GTPase family.</text>
</comment>
<keyword evidence="8 10" id="KW-0717">Septation</keyword>
<dbReference type="CDD" id="cd01876">
    <property type="entry name" value="YihA_EngB"/>
    <property type="match status" value="1"/>
</dbReference>
<evidence type="ECO:0000256" key="9">
    <source>
        <dbReference type="ARBA" id="ARBA00023306"/>
    </source>
</evidence>
<evidence type="ECO:0000256" key="10">
    <source>
        <dbReference type="HAMAP-Rule" id="MF_00321"/>
    </source>
</evidence>
<keyword evidence="3 10" id="KW-0132">Cell division</keyword>
<evidence type="ECO:0000256" key="7">
    <source>
        <dbReference type="ARBA" id="ARBA00023134"/>
    </source>
</evidence>
<sequence length="200" mass="22726">MNIKTLEFVGSFPSETACPDSTFPEYAFIGRSNVGKSSLINLITDRKEIAKVSSTPGKTQLINFFEVNESWHLVDLPGYGYAKVSKKNRAKFSKMIDHYLLSRKQLQCAFVLIDARIPLQEIDREFISKLGASGVPFVLVFTKIDGVKLGKLTDNLRDIKEKLLEEWTELPQTFITSSTKRKGREEILELISKLNKAYMQ</sequence>
<dbReference type="PANTHER" id="PTHR11649">
    <property type="entry name" value="MSS1/TRME-RELATED GTP-BINDING PROTEIN"/>
    <property type="match status" value="1"/>
</dbReference>
<keyword evidence="7 10" id="KW-0342">GTP-binding</keyword>
<dbReference type="RefSeq" id="WP_235293308.1">
    <property type="nucleotide sequence ID" value="NZ_BSOH01000005.1"/>
</dbReference>
<evidence type="ECO:0000256" key="1">
    <source>
        <dbReference type="ARBA" id="ARBA00001946"/>
    </source>
</evidence>
<reference evidence="12" key="1">
    <citation type="journal article" date="2014" name="Int. J. Syst. Evol. Microbiol.">
        <title>Complete genome sequence of Corynebacterium casei LMG S-19264T (=DSM 44701T), isolated from a smear-ripened cheese.</title>
        <authorList>
            <consortium name="US DOE Joint Genome Institute (JGI-PGF)"/>
            <person name="Walter F."/>
            <person name="Albersmeier A."/>
            <person name="Kalinowski J."/>
            <person name="Ruckert C."/>
        </authorList>
    </citation>
    <scope>NUCLEOTIDE SEQUENCE</scope>
    <source>
        <strain evidence="12">NBRC 108769</strain>
    </source>
</reference>
<keyword evidence="9 10" id="KW-0131">Cell cycle</keyword>
<dbReference type="InterPro" id="IPR030393">
    <property type="entry name" value="G_ENGB_dom"/>
</dbReference>